<evidence type="ECO:0000256" key="1">
    <source>
        <dbReference type="ARBA" id="ARBA00004162"/>
    </source>
</evidence>
<keyword evidence="9" id="KW-1015">Disulfide bond</keyword>
<evidence type="ECO:0000256" key="6">
    <source>
        <dbReference type="ARBA" id="ARBA00022989"/>
    </source>
</evidence>
<keyword evidence="4" id="KW-0812">Transmembrane</keyword>
<proteinExistence type="predicted"/>
<keyword evidence="12" id="KW-1185">Reference proteome</keyword>
<keyword evidence="8" id="KW-0472">Membrane</keyword>
<gene>
    <name evidence="11" type="ORF">MEUPH1_LOCUS21025</name>
</gene>
<evidence type="ECO:0000256" key="5">
    <source>
        <dbReference type="ARBA" id="ARBA00022729"/>
    </source>
</evidence>
<comment type="caution">
    <text evidence="11">The sequence shown here is derived from an EMBL/GenBank/DDBJ whole genome shotgun (WGS) entry which is preliminary data.</text>
</comment>
<dbReference type="Proteomes" id="UP001160148">
    <property type="component" value="Unassembled WGS sequence"/>
</dbReference>
<evidence type="ECO:0000256" key="2">
    <source>
        <dbReference type="ARBA" id="ARBA00022448"/>
    </source>
</evidence>
<dbReference type="InterPro" id="IPR051432">
    <property type="entry name" value="KCNMA1_auxiliary"/>
</dbReference>
<comment type="subcellular location">
    <subcellularLocation>
        <location evidence="1">Cell membrane</location>
        <topology evidence="1">Single-pass membrane protein</topology>
    </subcellularLocation>
</comment>
<reference evidence="11 12" key="1">
    <citation type="submission" date="2023-01" db="EMBL/GenBank/DDBJ databases">
        <authorList>
            <person name="Whitehead M."/>
        </authorList>
    </citation>
    <scope>NUCLEOTIDE SEQUENCE [LARGE SCALE GENOMIC DNA]</scope>
</reference>
<dbReference type="PANTHER" id="PTHR46473:SF22">
    <property type="entry name" value="ELRR (EXTRACELLULAR LEUCINE-RICH REPEAT) ONLY"/>
    <property type="match status" value="1"/>
</dbReference>
<evidence type="ECO:0000256" key="9">
    <source>
        <dbReference type="ARBA" id="ARBA00023157"/>
    </source>
</evidence>
<dbReference type="Gene3D" id="3.80.10.10">
    <property type="entry name" value="Ribonuclease Inhibitor"/>
    <property type="match status" value="1"/>
</dbReference>
<evidence type="ECO:0000256" key="3">
    <source>
        <dbReference type="ARBA" id="ARBA00022475"/>
    </source>
</evidence>
<dbReference type="AlphaFoldDB" id="A0AAV0XFW8"/>
<evidence type="ECO:0000256" key="8">
    <source>
        <dbReference type="ARBA" id="ARBA00023136"/>
    </source>
</evidence>
<dbReference type="GO" id="GO:0034220">
    <property type="term" value="P:monoatomic ion transmembrane transport"/>
    <property type="evidence" value="ECO:0007669"/>
    <property type="project" value="UniProtKB-KW"/>
</dbReference>
<dbReference type="Pfam" id="PF13855">
    <property type="entry name" value="LRR_8"/>
    <property type="match status" value="1"/>
</dbReference>
<protein>
    <submittedName>
        <fullName evidence="11">Uncharacterized protein</fullName>
    </submittedName>
</protein>
<organism evidence="11 12">
    <name type="scientific">Macrosiphum euphorbiae</name>
    <name type="common">potato aphid</name>
    <dbReference type="NCBI Taxonomy" id="13131"/>
    <lineage>
        <taxon>Eukaryota</taxon>
        <taxon>Metazoa</taxon>
        <taxon>Ecdysozoa</taxon>
        <taxon>Arthropoda</taxon>
        <taxon>Hexapoda</taxon>
        <taxon>Insecta</taxon>
        <taxon>Pterygota</taxon>
        <taxon>Neoptera</taxon>
        <taxon>Paraneoptera</taxon>
        <taxon>Hemiptera</taxon>
        <taxon>Sternorrhyncha</taxon>
        <taxon>Aphidomorpha</taxon>
        <taxon>Aphidoidea</taxon>
        <taxon>Aphididae</taxon>
        <taxon>Macrosiphini</taxon>
        <taxon>Macrosiphum</taxon>
    </lineage>
</organism>
<keyword evidence="3" id="KW-1003">Cell membrane</keyword>
<keyword evidence="10" id="KW-0407">Ion channel</keyword>
<keyword evidence="7" id="KW-0406">Ion transport</keyword>
<evidence type="ECO:0000256" key="4">
    <source>
        <dbReference type="ARBA" id="ARBA00022692"/>
    </source>
</evidence>
<keyword evidence="2" id="KW-0813">Transport</keyword>
<dbReference type="GO" id="GO:0005886">
    <property type="term" value="C:plasma membrane"/>
    <property type="evidence" value="ECO:0007669"/>
    <property type="project" value="UniProtKB-SubCell"/>
</dbReference>
<sequence>MIIIKQIVLYSRYLSHNKIKDIETELFSFMTEYVSYLSNNIISDLKDGAFVTLEKLRILKLDKNKIENIETGVFNSLKAWKSYS</sequence>
<dbReference type="InterPro" id="IPR032675">
    <property type="entry name" value="LRR_dom_sf"/>
</dbReference>
<dbReference type="InterPro" id="IPR001611">
    <property type="entry name" value="Leu-rich_rpt"/>
</dbReference>
<evidence type="ECO:0000313" key="12">
    <source>
        <dbReference type="Proteomes" id="UP001160148"/>
    </source>
</evidence>
<evidence type="ECO:0000256" key="10">
    <source>
        <dbReference type="ARBA" id="ARBA00023303"/>
    </source>
</evidence>
<name>A0AAV0XFW8_9HEMI</name>
<evidence type="ECO:0000256" key="7">
    <source>
        <dbReference type="ARBA" id="ARBA00023065"/>
    </source>
</evidence>
<evidence type="ECO:0000313" key="11">
    <source>
        <dbReference type="EMBL" id="CAI6366441.1"/>
    </source>
</evidence>
<dbReference type="PANTHER" id="PTHR46473">
    <property type="entry name" value="GH08155P"/>
    <property type="match status" value="1"/>
</dbReference>
<accession>A0AAV0XFW8</accession>
<keyword evidence="5" id="KW-0732">Signal</keyword>
<keyword evidence="6" id="KW-1133">Transmembrane helix</keyword>
<dbReference type="SUPFAM" id="SSF52058">
    <property type="entry name" value="L domain-like"/>
    <property type="match status" value="1"/>
</dbReference>
<dbReference type="EMBL" id="CARXXK010000004">
    <property type="protein sequence ID" value="CAI6366441.1"/>
    <property type="molecule type" value="Genomic_DNA"/>
</dbReference>